<evidence type="ECO:0000256" key="1">
    <source>
        <dbReference type="SAM" id="MobiDB-lite"/>
    </source>
</evidence>
<reference evidence="2 3" key="1">
    <citation type="journal article" date="2011" name="Stand. Genomic Sci.">
        <title>Complete genome sequence of Allochromatium vinosum DSM 180(T).</title>
        <authorList>
            <person name="Weissgerber T."/>
            <person name="Zigann R."/>
            <person name="Bruce D."/>
            <person name="Chang Y.J."/>
            <person name="Detter J.C."/>
            <person name="Han C."/>
            <person name="Hauser L."/>
            <person name="Jeffries C.D."/>
            <person name="Land M."/>
            <person name="Munk A.C."/>
            <person name="Tapia R."/>
            <person name="Dahl C."/>
        </authorList>
    </citation>
    <scope>NUCLEOTIDE SEQUENCE [LARGE SCALE GENOMIC DNA]</scope>
    <source>
        <strain evidence="3">ATCC 17899 / DSM 180 / NBRC 103801 / NCIMB 10441 / D</strain>
    </source>
</reference>
<name>D3RTX8_ALLVD</name>
<accession>D3RTX8</accession>
<evidence type="ECO:0000313" key="2">
    <source>
        <dbReference type="EMBL" id="ADC62637.1"/>
    </source>
</evidence>
<keyword evidence="3" id="KW-1185">Reference proteome</keyword>
<gene>
    <name evidence="2" type="ordered locus">Alvin_1705</name>
</gene>
<dbReference type="Proteomes" id="UP000001441">
    <property type="component" value="Chromosome"/>
</dbReference>
<dbReference type="STRING" id="572477.Alvin_1705"/>
<evidence type="ECO:0000313" key="3">
    <source>
        <dbReference type="Proteomes" id="UP000001441"/>
    </source>
</evidence>
<dbReference type="EMBL" id="CP001896">
    <property type="protein sequence ID" value="ADC62637.1"/>
    <property type="molecule type" value="Genomic_DNA"/>
</dbReference>
<organism evidence="2 3">
    <name type="scientific">Allochromatium vinosum (strain ATCC 17899 / DSM 180 / NBRC 103801 / NCIMB 10441 / D)</name>
    <name type="common">Chromatium vinosum</name>
    <dbReference type="NCBI Taxonomy" id="572477"/>
    <lineage>
        <taxon>Bacteria</taxon>
        <taxon>Pseudomonadati</taxon>
        <taxon>Pseudomonadota</taxon>
        <taxon>Gammaproteobacteria</taxon>
        <taxon>Chromatiales</taxon>
        <taxon>Chromatiaceae</taxon>
        <taxon>Allochromatium</taxon>
    </lineage>
</organism>
<feature type="compositionally biased region" description="Basic residues" evidence="1">
    <location>
        <begin position="1"/>
        <end position="10"/>
    </location>
</feature>
<dbReference type="eggNOG" id="ENOG502Z8U8">
    <property type="taxonomic scope" value="Bacteria"/>
</dbReference>
<proteinExistence type="predicted"/>
<protein>
    <submittedName>
        <fullName evidence="2">Uncharacterized protein</fullName>
    </submittedName>
</protein>
<feature type="region of interest" description="Disordered" evidence="1">
    <location>
        <begin position="1"/>
        <end position="71"/>
    </location>
</feature>
<dbReference type="AlphaFoldDB" id="D3RTX8"/>
<dbReference type="RefSeq" id="WP_012970911.1">
    <property type="nucleotide sequence ID" value="NC_013851.1"/>
</dbReference>
<sequence>MHPTPKRRGRPSSGTALSGAERQRRYRERQKSRHSDANSPASIPVTRNEKPGNPEHRRLFAIPHPKPSDSTALAVPTLPEARTVTGDREVDAVLWLRDLCKLAREVGVLDRALEAASRIKTPMEELERRYTDWLKGQLGAHPLAVALSRIGEIEGHVTKARQRIRLHAEGLAIFGSYEAAMSDTAPERMLAESAVLPEDFDGWSRLGMDALAEVFARSVNPATLAECASELRYWDWLYQIRARMVETERPEAYVGDDEPVVTARREYVEGLLTVLIPVDRQEAIHLADALKAGLVDIGSTDDGTRRAEILDHLLRTTP</sequence>
<dbReference type="HOGENOM" id="CLU_063201_0_0_6"/>
<dbReference type="OrthoDB" id="8909065at2"/>
<feature type="compositionally biased region" description="Basic and acidic residues" evidence="1">
    <location>
        <begin position="47"/>
        <end position="58"/>
    </location>
</feature>
<dbReference type="KEGG" id="alv:Alvin_1705"/>